<dbReference type="Proteomes" id="UP000636004">
    <property type="component" value="Unassembled WGS sequence"/>
</dbReference>
<gene>
    <name evidence="1" type="ORF">GCM10007028_15300</name>
</gene>
<keyword evidence="2" id="KW-1185">Reference proteome</keyword>
<proteinExistence type="predicted"/>
<sequence>MIPRSIAQKDSSLDALLAAGVEDAQRFTHDYLKPGANGLMHSMNANWFNSAKAKPLGAFEISVNGNYGPIKEEKKMFVMNTDLYNNVVFSSGSKTQQVATILGENNPNVEVTITYDDPIFGNQKVVVDLPSGLEAENVNFIPTAFIQGALGLSHGLEVKARFMPVISIDDVDYNMYGGALQGEFTEWISDDIYMPVSISGLVAYTKVETTYHFPGAVGIAGDNQKVENGTSTWLFQLIGSTRWPIINFYGGIGLISGTSKSDLKGEYIVTNGSISADPIIDPFSVSSNISDFRGTIGTKLKLGFFRLNAEYQISDFDVFSVGVNFGWR</sequence>
<comment type="caution">
    <text evidence="1">The sequence shown here is derived from an EMBL/GenBank/DDBJ whole genome shotgun (WGS) entry which is preliminary data.</text>
</comment>
<name>A0A918QY04_9FLAO</name>
<dbReference type="Pfam" id="PF20230">
    <property type="entry name" value="DUF6588"/>
    <property type="match status" value="1"/>
</dbReference>
<dbReference type="EMBL" id="BMWZ01000003">
    <property type="protein sequence ID" value="GGZ78792.1"/>
    <property type="molecule type" value="Genomic_DNA"/>
</dbReference>
<dbReference type="InterPro" id="IPR046495">
    <property type="entry name" value="DUF6588"/>
</dbReference>
<reference evidence="1" key="2">
    <citation type="submission" date="2020-09" db="EMBL/GenBank/DDBJ databases">
        <authorList>
            <person name="Sun Q."/>
            <person name="Kim S."/>
        </authorList>
    </citation>
    <scope>NUCLEOTIDE SEQUENCE</scope>
    <source>
        <strain evidence="1">KCTC 12710</strain>
    </source>
</reference>
<evidence type="ECO:0000313" key="1">
    <source>
        <dbReference type="EMBL" id="GGZ78792.1"/>
    </source>
</evidence>
<protein>
    <submittedName>
        <fullName evidence="1">Uncharacterized protein</fullName>
    </submittedName>
</protein>
<dbReference type="AlphaFoldDB" id="A0A918QY04"/>
<reference evidence="1" key="1">
    <citation type="journal article" date="2014" name="Int. J. Syst. Evol. Microbiol.">
        <title>Complete genome sequence of Corynebacterium casei LMG S-19264T (=DSM 44701T), isolated from a smear-ripened cheese.</title>
        <authorList>
            <consortium name="US DOE Joint Genome Institute (JGI-PGF)"/>
            <person name="Walter F."/>
            <person name="Albersmeier A."/>
            <person name="Kalinowski J."/>
            <person name="Ruckert C."/>
        </authorList>
    </citation>
    <scope>NUCLEOTIDE SEQUENCE</scope>
    <source>
        <strain evidence="1">KCTC 12710</strain>
    </source>
</reference>
<accession>A0A918QY04</accession>
<evidence type="ECO:0000313" key="2">
    <source>
        <dbReference type="Proteomes" id="UP000636004"/>
    </source>
</evidence>
<organism evidence="1 2">
    <name type="scientific">Algibacter mikhailovii</name>
    <dbReference type="NCBI Taxonomy" id="425498"/>
    <lineage>
        <taxon>Bacteria</taxon>
        <taxon>Pseudomonadati</taxon>
        <taxon>Bacteroidota</taxon>
        <taxon>Flavobacteriia</taxon>
        <taxon>Flavobacteriales</taxon>
        <taxon>Flavobacteriaceae</taxon>
        <taxon>Algibacter</taxon>
    </lineage>
</organism>